<dbReference type="CDD" id="cd00673">
    <property type="entry name" value="AlaRS_core"/>
    <property type="match status" value="1"/>
</dbReference>
<dbReference type="InterPro" id="IPR018162">
    <property type="entry name" value="Ala-tRNA-ligase_IIc_anticod-bd"/>
</dbReference>
<dbReference type="InterPro" id="IPR045864">
    <property type="entry name" value="aa-tRNA-synth_II/BPL/LPL"/>
</dbReference>
<dbReference type="SUPFAM" id="SSF55681">
    <property type="entry name" value="Class II aaRS and biotin synthetases"/>
    <property type="match status" value="1"/>
</dbReference>
<feature type="coiled-coil region" evidence="12">
    <location>
        <begin position="736"/>
        <end position="775"/>
    </location>
</feature>
<keyword evidence="3 11" id="KW-0436">Ligase</keyword>
<evidence type="ECO:0000256" key="1">
    <source>
        <dbReference type="ARBA" id="ARBA00008226"/>
    </source>
</evidence>
<dbReference type="Gene3D" id="3.30.54.20">
    <property type="match status" value="1"/>
</dbReference>
<dbReference type="Gene3D" id="2.40.30.130">
    <property type="match status" value="1"/>
</dbReference>
<dbReference type="GO" id="GO:0005829">
    <property type="term" value="C:cytosol"/>
    <property type="evidence" value="ECO:0007669"/>
    <property type="project" value="TreeGrafter"/>
</dbReference>
<dbReference type="InterPro" id="IPR002318">
    <property type="entry name" value="Ala-tRNA-lgiase_IIc"/>
</dbReference>
<keyword evidence="12" id="KW-0175">Coiled coil</keyword>
<sequence length="895" mass="98874">MKNSGSDELRSTFLDFFQERGHPHLPQAPLVPLDDPTLLFTSAGMVQFKPYFSSPLPPPHRRAVTVQRCLRLTDVENVGLTVRHATFFEMLGNFSFGDYFKKEAIEWAWEFTTQVLGMPKERLYPSVYKEDQEAFDLWAKHIGLGPDRVTRLGEKDNFWGPAGGSGACGPCSEIYWGQGPGVGCGRKECGPGCDCERYLEFWNLVFPQFDQLPSGERRPLPNRGIDTGMGLERLAMILQGTTSVFEIDLLKPIGDAARRLGSPKAAATDRGKRAARVITDHVRALVFTYAEGVRPSNEGRGYVVRRLLRRAARFGRDLGIEGAFLSRLVPTVVSQMSHYEEYKYLRQEESNVAAAILEEENRFAQTLEQGMGRFEETAAGLEQKKRILFPGEVAFQLYDTYGFPIDLTVEMAAERGLKVDLPGYEAAMEEQRERARRAARFGVRRAGGAWRTLSQGAHSEFVGYDRWEVDGVFVRDVREDEAAAGSHGAAEGAIEFTLDVTPFYAESGGQVADVGILESMPGAENVKLRVVDVYRDGNRIIHRGEMVEGAAASLGPGPYRAIVDGAKRAPTQRNHTATHLLHAALRKRFGTQLKQAGSLVAPDRLRFDFTHPKALTPEDLHAIETMVNEKILEDLPVQTEWTSLKEAQEQGAMALFGEKYGDRVRQVIVDGFSRELCGGCHVKRTGEIGYLRIESEAAIASGTRRIDAVTGALAYRRAEEDRSLLHELASRMGAAREHLRERLAALQDHVHQLQAEHAKQSREGLRNTIERLIEAALREEPPLVVAEVTAHRVEELREAGDLIRRKLPNGGGLLAAAIEGKLSVVASVGTGLQGALSATDWAKDAVSVAEGKGGGKPEQAVAGAKDATRIQEVLERGRAFARERLKGAASEKRSR</sequence>
<comment type="domain">
    <text evidence="11">Consists of three domains; the N-terminal catalytic domain, the editing domain and the C-terminal C-Ala domain. The editing domain removes incorrectly charged amino acids, while the C-Ala domain, along with tRNA(Ala), serves as a bridge to cooperatively bring together the editing and aminoacylation centers thus stimulating deacylation of misacylated tRNAs.</text>
</comment>
<dbReference type="SUPFAM" id="SSF101353">
    <property type="entry name" value="Putative anticodon-binding domain of alanyl-tRNA synthetase (AlaRS)"/>
    <property type="match status" value="1"/>
</dbReference>
<dbReference type="InterPro" id="IPR018164">
    <property type="entry name" value="Ala-tRNA-synth_IIc_N"/>
</dbReference>
<evidence type="ECO:0000256" key="11">
    <source>
        <dbReference type="HAMAP-Rule" id="MF_00036"/>
    </source>
</evidence>
<dbReference type="InterPro" id="IPR023033">
    <property type="entry name" value="Ala_tRNA_ligase_euk/bac"/>
</dbReference>
<dbReference type="InterPro" id="IPR050058">
    <property type="entry name" value="Ala-tRNA_ligase"/>
</dbReference>
<keyword evidence="11" id="KW-0963">Cytoplasm</keyword>
<dbReference type="Pfam" id="PF07973">
    <property type="entry name" value="tRNA_SAD"/>
    <property type="match status" value="1"/>
</dbReference>
<dbReference type="SMART" id="SM00863">
    <property type="entry name" value="tRNA_SAD"/>
    <property type="match status" value="1"/>
</dbReference>
<evidence type="ECO:0000256" key="6">
    <source>
        <dbReference type="ARBA" id="ARBA00022833"/>
    </source>
</evidence>
<organism evidence="14 15">
    <name type="scientific">Eiseniibacteriota bacterium</name>
    <dbReference type="NCBI Taxonomy" id="2212470"/>
    <lineage>
        <taxon>Bacteria</taxon>
        <taxon>Candidatus Eiseniibacteriota</taxon>
    </lineage>
</organism>
<evidence type="ECO:0000259" key="13">
    <source>
        <dbReference type="PROSITE" id="PS50860"/>
    </source>
</evidence>
<dbReference type="GO" id="GO:0000049">
    <property type="term" value="F:tRNA binding"/>
    <property type="evidence" value="ECO:0007669"/>
    <property type="project" value="UniProtKB-KW"/>
</dbReference>
<dbReference type="Proteomes" id="UP000316292">
    <property type="component" value="Unassembled WGS sequence"/>
</dbReference>
<name>A0A538SHJ7_UNCEI</name>
<keyword evidence="5 11" id="KW-0547">Nucleotide-binding</keyword>
<dbReference type="PANTHER" id="PTHR11777">
    <property type="entry name" value="ALANYL-TRNA SYNTHETASE"/>
    <property type="match status" value="1"/>
</dbReference>
<evidence type="ECO:0000313" key="15">
    <source>
        <dbReference type="Proteomes" id="UP000316292"/>
    </source>
</evidence>
<keyword evidence="10 11" id="KW-0030">Aminoacyl-tRNA synthetase</keyword>
<dbReference type="FunFam" id="3.30.980.10:FF:000004">
    <property type="entry name" value="Alanine--tRNA ligase, cytoplasmic"/>
    <property type="match status" value="1"/>
</dbReference>
<evidence type="ECO:0000256" key="2">
    <source>
        <dbReference type="ARBA" id="ARBA00022555"/>
    </source>
</evidence>
<evidence type="ECO:0000256" key="5">
    <source>
        <dbReference type="ARBA" id="ARBA00022741"/>
    </source>
</evidence>
<feature type="binding site" evidence="11">
    <location>
        <position position="575"/>
    </location>
    <ligand>
        <name>Zn(2+)</name>
        <dbReference type="ChEBI" id="CHEBI:29105"/>
    </ligand>
</feature>
<dbReference type="AlphaFoldDB" id="A0A538SHJ7"/>
<feature type="domain" description="Alanyl-transfer RNA synthetases family profile" evidence="13">
    <location>
        <begin position="4"/>
        <end position="720"/>
    </location>
</feature>
<dbReference type="EC" id="6.1.1.7" evidence="11"/>
<feature type="binding site" evidence="11">
    <location>
        <position position="677"/>
    </location>
    <ligand>
        <name>Zn(2+)</name>
        <dbReference type="ChEBI" id="CHEBI:29105"/>
    </ligand>
</feature>
<dbReference type="FunFam" id="3.30.54.20:FF:000001">
    <property type="entry name" value="Alanine--tRNA ligase"/>
    <property type="match status" value="1"/>
</dbReference>
<evidence type="ECO:0000256" key="4">
    <source>
        <dbReference type="ARBA" id="ARBA00022723"/>
    </source>
</evidence>
<dbReference type="PRINTS" id="PR00980">
    <property type="entry name" value="TRNASYNTHALA"/>
</dbReference>
<keyword evidence="6 11" id="KW-0862">Zinc</keyword>
<evidence type="ECO:0000256" key="10">
    <source>
        <dbReference type="ARBA" id="ARBA00023146"/>
    </source>
</evidence>
<dbReference type="SUPFAM" id="SSF50447">
    <property type="entry name" value="Translation proteins"/>
    <property type="match status" value="1"/>
</dbReference>
<dbReference type="HAMAP" id="MF_00036_B">
    <property type="entry name" value="Ala_tRNA_synth_B"/>
    <property type="match status" value="1"/>
</dbReference>
<evidence type="ECO:0000256" key="7">
    <source>
        <dbReference type="ARBA" id="ARBA00022840"/>
    </source>
</evidence>
<dbReference type="InterPro" id="IPR012947">
    <property type="entry name" value="tRNA_SAD"/>
</dbReference>
<dbReference type="Gene3D" id="3.30.930.10">
    <property type="entry name" value="Bira Bifunctional Protein, Domain 2"/>
    <property type="match status" value="1"/>
</dbReference>
<dbReference type="SUPFAM" id="SSF55186">
    <property type="entry name" value="ThrRS/AlaRS common domain"/>
    <property type="match status" value="1"/>
</dbReference>
<comment type="function">
    <text evidence="11">Catalyzes the attachment of alanine to tRNA(Ala) in a two-step reaction: alanine is first activated by ATP to form Ala-AMP and then transferred to the acceptor end of tRNA(Ala). Also edits incorrectly charged Ser-tRNA(Ala) and Gly-tRNA(Ala) via its editing domain.</text>
</comment>
<dbReference type="FunFam" id="3.10.310.40:FF:000001">
    <property type="entry name" value="Alanine--tRNA ligase"/>
    <property type="match status" value="1"/>
</dbReference>
<dbReference type="EMBL" id="VBOR01000027">
    <property type="protein sequence ID" value="TMQ50829.1"/>
    <property type="molecule type" value="Genomic_DNA"/>
</dbReference>
<gene>
    <name evidence="11 14" type="primary">alaS</name>
    <name evidence="14" type="ORF">E6K71_01525</name>
</gene>
<dbReference type="Gene3D" id="3.30.980.10">
    <property type="entry name" value="Threonyl-trna Synthetase, Chain A, domain 2"/>
    <property type="match status" value="1"/>
</dbReference>
<dbReference type="GO" id="GO:0008270">
    <property type="term" value="F:zinc ion binding"/>
    <property type="evidence" value="ECO:0007669"/>
    <property type="project" value="UniProtKB-UniRule"/>
</dbReference>
<dbReference type="NCBIfam" id="TIGR00344">
    <property type="entry name" value="alaS"/>
    <property type="match status" value="1"/>
</dbReference>
<keyword evidence="4 11" id="KW-0479">Metal-binding</keyword>
<comment type="subcellular location">
    <subcellularLocation>
        <location evidence="11">Cytoplasm</location>
    </subcellularLocation>
</comment>
<accession>A0A538SHJ7</accession>
<dbReference type="GO" id="GO:0004813">
    <property type="term" value="F:alanine-tRNA ligase activity"/>
    <property type="evidence" value="ECO:0007669"/>
    <property type="project" value="UniProtKB-UniRule"/>
</dbReference>
<protein>
    <recommendedName>
        <fullName evidence="11">Alanine--tRNA ligase</fullName>
        <ecNumber evidence="11">6.1.1.7</ecNumber>
    </recommendedName>
    <alternativeName>
        <fullName evidence="11">Alanyl-tRNA synthetase</fullName>
        <shortName evidence="11">AlaRS</shortName>
    </alternativeName>
</protein>
<dbReference type="Gene3D" id="3.10.310.40">
    <property type="match status" value="1"/>
</dbReference>
<dbReference type="PANTHER" id="PTHR11777:SF9">
    <property type="entry name" value="ALANINE--TRNA LIGASE, CYTOPLASMIC"/>
    <property type="match status" value="1"/>
</dbReference>
<dbReference type="GO" id="GO:0006419">
    <property type="term" value="P:alanyl-tRNA aminoacylation"/>
    <property type="evidence" value="ECO:0007669"/>
    <property type="project" value="UniProtKB-UniRule"/>
</dbReference>
<feature type="binding site" evidence="11">
    <location>
        <position position="681"/>
    </location>
    <ligand>
        <name>Zn(2+)</name>
        <dbReference type="ChEBI" id="CHEBI:29105"/>
    </ligand>
</feature>
<evidence type="ECO:0000256" key="9">
    <source>
        <dbReference type="ARBA" id="ARBA00022917"/>
    </source>
</evidence>
<proteinExistence type="inferred from homology"/>
<comment type="similarity">
    <text evidence="1 11">Belongs to the class-II aminoacyl-tRNA synthetase family.</text>
</comment>
<keyword evidence="8 11" id="KW-0694">RNA-binding</keyword>
<reference evidence="14 15" key="1">
    <citation type="journal article" date="2019" name="Nat. Microbiol.">
        <title>Mediterranean grassland soil C-N compound turnover is dependent on rainfall and depth, and is mediated by genomically divergent microorganisms.</title>
        <authorList>
            <person name="Diamond S."/>
            <person name="Andeer P.F."/>
            <person name="Li Z."/>
            <person name="Crits-Christoph A."/>
            <person name="Burstein D."/>
            <person name="Anantharaman K."/>
            <person name="Lane K.R."/>
            <person name="Thomas B.C."/>
            <person name="Pan C."/>
            <person name="Northen T.R."/>
            <person name="Banfield J.F."/>
        </authorList>
    </citation>
    <scope>NUCLEOTIDE SEQUENCE [LARGE SCALE GENOMIC DNA]</scope>
    <source>
        <strain evidence="14">WS_1</strain>
    </source>
</reference>
<dbReference type="GO" id="GO:0005524">
    <property type="term" value="F:ATP binding"/>
    <property type="evidence" value="ECO:0007669"/>
    <property type="project" value="UniProtKB-UniRule"/>
</dbReference>
<keyword evidence="7 11" id="KW-0067">ATP-binding</keyword>
<dbReference type="GO" id="GO:0002161">
    <property type="term" value="F:aminoacyl-tRNA deacylase activity"/>
    <property type="evidence" value="ECO:0007669"/>
    <property type="project" value="TreeGrafter"/>
</dbReference>
<evidence type="ECO:0000256" key="3">
    <source>
        <dbReference type="ARBA" id="ARBA00022598"/>
    </source>
</evidence>
<comment type="caution">
    <text evidence="14">The sequence shown here is derived from an EMBL/GenBank/DDBJ whole genome shotgun (WGS) entry which is preliminary data.</text>
</comment>
<comment type="cofactor">
    <cofactor evidence="11">
        <name>Zn(2+)</name>
        <dbReference type="ChEBI" id="CHEBI:29105"/>
    </cofactor>
    <text evidence="11">Binds 1 zinc ion per subunit.</text>
</comment>
<dbReference type="InterPro" id="IPR009000">
    <property type="entry name" value="Transl_B-barrel_sf"/>
</dbReference>
<feature type="binding site" evidence="11">
    <location>
        <position position="579"/>
    </location>
    <ligand>
        <name>Zn(2+)</name>
        <dbReference type="ChEBI" id="CHEBI:29105"/>
    </ligand>
</feature>
<keyword evidence="2 11" id="KW-0820">tRNA-binding</keyword>
<evidence type="ECO:0000256" key="8">
    <source>
        <dbReference type="ARBA" id="ARBA00022884"/>
    </source>
</evidence>
<keyword evidence="9 11" id="KW-0648">Protein biosynthesis</keyword>
<comment type="catalytic activity">
    <reaction evidence="11">
        <text>tRNA(Ala) + L-alanine + ATP = L-alanyl-tRNA(Ala) + AMP + diphosphate</text>
        <dbReference type="Rhea" id="RHEA:12540"/>
        <dbReference type="Rhea" id="RHEA-COMP:9657"/>
        <dbReference type="Rhea" id="RHEA-COMP:9923"/>
        <dbReference type="ChEBI" id="CHEBI:30616"/>
        <dbReference type="ChEBI" id="CHEBI:33019"/>
        <dbReference type="ChEBI" id="CHEBI:57972"/>
        <dbReference type="ChEBI" id="CHEBI:78442"/>
        <dbReference type="ChEBI" id="CHEBI:78497"/>
        <dbReference type="ChEBI" id="CHEBI:456215"/>
        <dbReference type="EC" id="6.1.1.7"/>
    </reaction>
</comment>
<dbReference type="InterPro" id="IPR018163">
    <property type="entry name" value="Thr/Ala-tRNA-synth_IIc_edit"/>
</dbReference>
<dbReference type="Pfam" id="PF01411">
    <property type="entry name" value="tRNA-synt_2c"/>
    <property type="match status" value="1"/>
</dbReference>
<dbReference type="InterPro" id="IPR018165">
    <property type="entry name" value="Ala-tRNA-synth_IIc_core"/>
</dbReference>
<dbReference type="PROSITE" id="PS50860">
    <property type="entry name" value="AA_TRNA_LIGASE_II_ALA"/>
    <property type="match status" value="1"/>
</dbReference>
<evidence type="ECO:0000256" key="12">
    <source>
        <dbReference type="SAM" id="Coils"/>
    </source>
</evidence>
<evidence type="ECO:0000313" key="14">
    <source>
        <dbReference type="EMBL" id="TMQ50829.1"/>
    </source>
</evidence>